<dbReference type="Proteomes" id="UP001139981">
    <property type="component" value="Unassembled WGS sequence"/>
</dbReference>
<accession>A0ACC1LVS7</accession>
<name>A0ACC1LVS7_9FUNG</name>
<protein>
    <submittedName>
        <fullName evidence="1">Malate dehydrogenase, cytoplasmic</fullName>
        <ecNumber evidence="1">1.1.1.37</ecNumber>
    </submittedName>
</protein>
<keyword evidence="2" id="KW-1185">Reference proteome</keyword>
<sequence>MTRDDLFNTNAGIVRDLAQACAEVCPTAKLLIISNPVNSTVPIATEVFKKAGVHDAKKIFGVTSLDLVRASRFIGDKLGKIVDVPVVGGHAGITIIPLFSQVKGLKLSNEERDALTHRVQFGGDEVVQAKDGLGSATLSMAYAGARFADSLLRANAGEEVLEWAFVRSDLFKKEGLEYFSTYVKLDKNGVKEILPLPETISEYERELVKNAIPELKKSETKGASFVA</sequence>
<organism evidence="1 2">
    <name type="scientific">Coemansia aciculifera</name>
    <dbReference type="NCBI Taxonomy" id="417176"/>
    <lineage>
        <taxon>Eukaryota</taxon>
        <taxon>Fungi</taxon>
        <taxon>Fungi incertae sedis</taxon>
        <taxon>Zoopagomycota</taxon>
        <taxon>Kickxellomycotina</taxon>
        <taxon>Kickxellomycetes</taxon>
        <taxon>Kickxellales</taxon>
        <taxon>Kickxellaceae</taxon>
        <taxon>Coemansia</taxon>
    </lineage>
</organism>
<gene>
    <name evidence="1" type="primary">MDH1_1</name>
    <name evidence="1" type="ORF">IWW38_005067</name>
</gene>
<evidence type="ECO:0000313" key="2">
    <source>
        <dbReference type="Proteomes" id="UP001139981"/>
    </source>
</evidence>
<comment type="caution">
    <text evidence="1">The sequence shown here is derived from an EMBL/GenBank/DDBJ whole genome shotgun (WGS) entry which is preliminary data.</text>
</comment>
<keyword evidence="1" id="KW-0560">Oxidoreductase</keyword>
<proteinExistence type="predicted"/>
<dbReference type="EC" id="1.1.1.37" evidence="1"/>
<evidence type="ECO:0000313" key="1">
    <source>
        <dbReference type="EMBL" id="KAJ2887769.1"/>
    </source>
</evidence>
<dbReference type="EMBL" id="JANBVB010002155">
    <property type="protein sequence ID" value="KAJ2887769.1"/>
    <property type="molecule type" value="Genomic_DNA"/>
</dbReference>
<reference evidence="1" key="1">
    <citation type="submission" date="2022-07" db="EMBL/GenBank/DDBJ databases">
        <title>Phylogenomic reconstructions and comparative analyses of Kickxellomycotina fungi.</title>
        <authorList>
            <person name="Reynolds N.K."/>
            <person name="Stajich J.E."/>
            <person name="Barry K."/>
            <person name="Grigoriev I.V."/>
            <person name="Crous P."/>
            <person name="Smith M.E."/>
        </authorList>
    </citation>
    <scope>NUCLEOTIDE SEQUENCE</scope>
    <source>
        <strain evidence="1">CBS 190363</strain>
    </source>
</reference>